<reference evidence="7 8" key="1">
    <citation type="journal article" date="2015" name="Nature">
        <title>rRNA introns, odd ribosomes, and small enigmatic genomes across a large radiation of phyla.</title>
        <authorList>
            <person name="Brown C.T."/>
            <person name="Hug L.A."/>
            <person name="Thomas B.C."/>
            <person name="Sharon I."/>
            <person name="Castelle C.J."/>
            <person name="Singh A."/>
            <person name="Wilkins M.J."/>
            <person name="Williams K.H."/>
            <person name="Banfield J.F."/>
        </authorList>
    </citation>
    <scope>NUCLEOTIDE SEQUENCE [LARGE SCALE GENOMIC DNA]</scope>
</reference>
<dbReference type="PANTHER" id="PTHR30250">
    <property type="entry name" value="PST FAMILY PREDICTED COLANIC ACID TRANSPORTER"/>
    <property type="match status" value="1"/>
</dbReference>
<keyword evidence="5 6" id="KW-0472">Membrane</keyword>
<feature type="transmembrane region" description="Helical" evidence="6">
    <location>
        <begin position="361"/>
        <end position="378"/>
    </location>
</feature>
<protein>
    <submittedName>
        <fullName evidence="7">Heteropolysaccharide repeat unit export protein</fullName>
    </submittedName>
</protein>
<evidence type="ECO:0000256" key="3">
    <source>
        <dbReference type="ARBA" id="ARBA00022692"/>
    </source>
</evidence>
<feature type="transmembrane region" description="Helical" evidence="6">
    <location>
        <begin position="170"/>
        <end position="193"/>
    </location>
</feature>
<feature type="transmembrane region" description="Helical" evidence="6">
    <location>
        <begin position="7"/>
        <end position="29"/>
    </location>
</feature>
<evidence type="ECO:0000313" key="7">
    <source>
        <dbReference type="EMBL" id="KKW42813.1"/>
    </source>
</evidence>
<dbReference type="GO" id="GO:0005886">
    <property type="term" value="C:plasma membrane"/>
    <property type="evidence" value="ECO:0007669"/>
    <property type="project" value="UniProtKB-SubCell"/>
</dbReference>
<evidence type="ECO:0000256" key="1">
    <source>
        <dbReference type="ARBA" id="ARBA00004651"/>
    </source>
</evidence>
<comment type="subcellular location">
    <subcellularLocation>
        <location evidence="1">Cell membrane</location>
        <topology evidence="1">Multi-pass membrane protein</topology>
    </subcellularLocation>
</comment>
<feature type="transmembrane region" description="Helical" evidence="6">
    <location>
        <begin position="442"/>
        <end position="459"/>
    </location>
</feature>
<dbReference type="STRING" id="1619044.UY92_C0003G0019"/>
<accession>A0A0G1YHA1</accession>
<keyword evidence="3 6" id="KW-0812">Transmembrane</keyword>
<feature type="transmembrane region" description="Helical" evidence="6">
    <location>
        <begin position="384"/>
        <end position="406"/>
    </location>
</feature>
<gene>
    <name evidence="7" type="ORF">UY92_C0003G0019</name>
</gene>
<proteinExistence type="predicted"/>
<evidence type="ECO:0000256" key="2">
    <source>
        <dbReference type="ARBA" id="ARBA00022475"/>
    </source>
</evidence>
<evidence type="ECO:0000256" key="4">
    <source>
        <dbReference type="ARBA" id="ARBA00022989"/>
    </source>
</evidence>
<dbReference type="CDD" id="cd13128">
    <property type="entry name" value="MATE_Wzx_like"/>
    <property type="match status" value="1"/>
</dbReference>
<evidence type="ECO:0000313" key="8">
    <source>
        <dbReference type="Proteomes" id="UP000033870"/>
    </source>
</evidence>
<evidence type="ECO:0000256" key="6">
    <source>
        <dbReference type="SAM" id="Phobius"/>
    </source>
</evidence>
<dbReference type="PANTHER" id="PTHR30250:SF11">
    <property type="entry name" value="O-ANTIGEN TRANSPORTER-RELATED"/>
    <property type="match status" value="1"/>
</dbReference>
<dbReference type="EMBL" id="LCRX01000003">
    <property type="protein sequence ID" value="KKW42813.1"/>
    <property type="molecule type" value="Genomic_DNA"/>
</dbReference>
<organism evidence="7 8">
    <name type="scientific">Candidatus Magasanikbacteria bacterium GW2011_GWA2_56_11</name>
    <dbReference type="NCBI Taxonomy" id="1619044"/>
    <lineage>
        <taxon>Bacteria</taxon>
        <taxon>Candidatus Magasanikiibacteriota</taxon>
    </lineage>
</organism>
<evidence type="ECO:0000256" key="5">
    <source>
        <dbReference type="ARBA" id="ARBA00023136"/>
    </source>
</evidence>
<feature type="transmembrane region" description="Helical" evidence="6">
    <location>
        <begin position="214"/>
        <end position="236"/>
    </location>
</feature>
<dbReference type="InterPro" id="IPR050833">
    <property type="entry name" value="Poly_Biosynth_Transport"/>
</dbReference>
<feature type="transmembrane region" description="Helical" evidence="6">
    <location>
        <begin position="144"/>
        <end position="164"/>
    </location>
</feature>
<sequence>MSLSRQIAWNTLVQIIGKIASTGLGLVALGMMTRYLGTEQFGWYTTVISFLGFAGIVIDLGLIPVSAQMFGEAKYGQTTLLQNLIAFRLVTAVIFFGLAPGLAWFMPYPEEVKIAISFTTISFLAIAVNQVLTGFYQNELKMHLPVIGENIGRVVLVAGLWLLMREGASFLPLMAVISLSSVAYTAFLWIAAARIRPASLAYDPVIWKDILKKSWPIAVSIIFNVIYLKGDILLLSLYRPQAEVGVYGAAYRVLDILSQTAMMIMGVMLPLLAAAWTQGKKEDFRARYQTSFNVMMLLAVPALVGIMVLSVPIMRLVAGAEFEYALSGRVLAILALAVFGLYLGAVFGHAAVAINKQKATMWIYISDALITLCGYLIVIPRYGLWGAAWMTVFSEVYAGLLLAYVVGRHVKHKLRLITLGKIILGSGLMGLCLLAVRDWPVLGAVALGIAIYTGAIYLLRAVPRETLREVFSRAP</sequence>
<feature type="transmembrane region" description="Helical" evidence="6">
    <location>
        <begin position="297"/>
        <end position="318"/>
    </location>
</feature>
<comment type="caution">
    <text evidence="7">The sequence shown here is derived from an EMBL/GenBank/DDBJ whole genome shotgun (WGS) entry which is preliminary data.</text>
</comment>
<feature type="transmembrane region" description="Helical" evidence="6">
    <location>
        <begin position="330"/>
        <end position="354"/>
    </location>
</feature>
<dbReference type="InterPro" id="IPR002797">
    <property type="entry name" value="Polysacc_synth"/>
</dbReference>
<feature type="transmembrane region" description="Helical" evidence="6">
    <location>
        <begin position="84"/>
        <end position="106"/>
    </location>
</feature>
<dbReference type="Proteomes" id="UP000033870">
    <property type="component" value="Unassembled WGS sequence"/>
</dbReference>
<feature type="transmembrane region" description="Helical" evidence="6">
    <location>
        <begin position="112"/>
        <end position="132"/>
    </location>
</feature>
<keyword evidence="4 6" id="KW-1133">Transmembrane helix</keyword>
<feature type="transmembrane region" description="Helical" evidence="6">
    <location>
        <begin position="256"/>
        <end position="276"/>
    </location>
</feature>
<feature type="transmembrane region" description="Helical" evidence="6">
    <location>
        <begin position="418"/>
        <end position="436"/>
    </location>
</feature>
<name>A0A0G1YHA1_9BACT</name>
<feature type="transmembrane region" description="Helical" evidence="6">
    <location>
        <begin position="41"/>
        <end position="63"/>
    </location>
</feature>
<dbReference type="Pfam" id="PF01943">
    <property type="entry name" value="Polysacc_synt"/>
    <property type="match status" value="1"/>
</dbReference>
<keyword evidence="2" id="KW-1003">Cell membrane</keyword>
<dbReference type="AlphaFoldDB" id="A0A0G1YHA1"/>